<gene>
    <name evidence="1" type="ORF">CAAU_0807</name>
</gene>
<dbReference type="EMBL" id="CAKP01000036">
    <property type="protein sequence ID" value="CCJ32891.1"/>
    <property type="molecule type" value="Genomic_DNA"/>
</dbReference>
<accession>I7J4Q8</accession>
<dbReference type="RefSeq" id="WP_008908167.1">
    <property type="nucleotide sequence ID" value="NZ_CAKP01000036.1"/>
</dbReference>
<dbReference type="AlphaFoldDB" id="I7J4Q8"/>
<keyword evidence="2" id="KW-1185">Reference proteome</keyword>
<dbReference type="Proteomes" id="UP000007652">
    <property type="component" value="Unassembled WGS sequence"/>
</dbReference>
<proteinExistence type="predicted"/>
<comment type="caution">
    <text evidence="1">The sequence shown here is derived from an EMBL/GenBank/DDBJ whole genome shotgun (WGS) entry which is preliminary data.</text>
</comment>
<dbReference type="InterPro" id="IPR006498">
    <property type="entry name" value="Tail_tube"/>
</dbReference>
<name>I7J4Q8_9CLOT</name>
<organism evidence="1 2">
    <name type="scientific">Caloramator australicus RC3</name>
    <dbReference type="NCBI Taxonomy" id="857293"/>
    <lineage>
        <taxon>Bacteria</taxon>
        <taxon>Bacillati</taxon>
        <taxon>Bacillota</taxon>
        <taxon>Clostridia</taxon>
        <taxon>Eubacteriales</taxon>
        <taxon>Clostridiaceae</taxon>
        <taxon>Caloramator</taxon>
    </lineage>
</organism>
<dbReference type="STRING" id="857293.CAAU_0807"/>
<dbReference type="eggNOG" id="COG3498">
    <property type="taxonomic scope" value="Bacteria"/>
</dbReference>
<sequence length="173" mass="18854">MNQVPEKLINFRVYEDGTDLVGTADIELPELEYMTDKIKGAGIAGEVDSPVLGHFGSMTVKINWRTLSKPLITLATPKAHNLDFRGAIQIYDAGAGQYKVTPVKVTAKCTPKKTALGKFDVGSSTDSSSELEALYLKVDIDGRTVAEIDKLNYICIIDGVDYLKDIRTALGIE</sequence>
<evidence type="ECO:0000313" key="2">
    <source>
        <dbReference type="Proteomes" id="UP000007652"/>
    </source>
</evidence>
<protein>
    <submittedName>
        <fullName evidence="1">Phage major tail tube protein</fullName>
    </submittedName>
</protein>
<dbReference type="OrthoDB" id="9814992at2"/>
<reference evidence="1 2" key="1">
    <citation type="journal article" date="2011" name="J. Bacteriol.">
        <title>Draft genome sequence of Caloramator australicus strain RC3T, a thermoanaerobe from the Great Artesian Basin of Australia.</title>
        <authorList>
            <person name="Ogg C.D."/>
            <person name="Patel B.K.C."/>
        </authorList>
    </citation>
    <scope>NUCLEOTIDE SEQUENCE [LARGE SCALE GENOMIC DNA]</scope>
    <source>
        <strain evidence="1 2">RC3</strain>
    </source>
</reference>
<dbReference type="Pfam" id="PF04985">
    <property type="entry name" value="Phage_tube"/>
    <property type="match status" value="1"/>
</dbReference>
<evidence type="ECO:0000313" key="1">
    <source>
        <dbReference type="EMBL" id="CCJ32891.1"/>
    </source>
</evidence>